<comment type="caution">
    <text evidence="14">The sequence shown here is derived from an EMBL/GenBank/DDBJ whole genome shotgun (WGS) entry which is preliminary data.</text>
</comment>
<dbReference type="SMART" id="SM00409">
    <property type="entry name" value="IG"/>
    <property type="match status" value="2"/>
</dbReference>
<keyword evidence="9" id="KW-0325">Glycoprotein</keyword>
<dbReference type="InterPro" id="IPR003599">
    <property type="entry name" value="Ig_sub"/>
</dbReference>
<dbReference type="GO" id="GO:0031295">
    <property type="term" value="P:T cell costimulation"/>
    <property type="evidence" value="ECO:0007669"/>
    <property type="project" value="TreeGrafter"/>
</dbReference>
<dbReference type="FunFam" id="2.60.40.10:FF:000142">
    <property type="entry name" value="V-set domain-containing T-cell activation inhibitor 1"/>
    <property type="match status" value="1"/>
</dbReference>
<evidence type="ECO:0000259" key="13">
    <source>
        <dbReference type="PROSITE" id="PS50835"/>
    </source>
</evidence>
<evidence type="ECO:0000256" key="8">
    <source>
        <dbReference type="ARBA" id="ARBA00023170"/>
    </source>
</evidence>
<dbReference type="PANTHER" id="PTHR25466:SF1">
    <property type="entry name" value="PROGRAMMED CELL DEATH 1 LIGAND 2"/>
    <property type="match status" value="1"/>
</dbReference>
<evidence type="ECO:0000256" key="4">
    <source>
        <dbReference type="ARBA" id="ARBA00022729"/>
    </source>
</evidence>
<dbReference type="Pfam" id="PF07686">
    <property type="entry name" value="V-set"/>
    <property type="match status" value="1"/>
</dbReference>
<organism evidence="14 15">
    <name type="scientific">Chiloscyllium punctatum</name>
    <name type="common">Brownbanded bambooshark</name>
    <name type="synonym">Hemiscyllium punctatum</name>
    <dbReference type="NCBI Taxonomy" id="137246"/>
    <lineage>
        <taxon>Eukaryota</taxon>
        <taxon>Metazoa</taxon>
        <taxon>Chordata</taxon>
        <taxon>Craniata</taxon>
        <taxon>Vertebrata</taxon>
        <taxon>Chondrichthyes</taxon>
        <taxon>Elasmobranchii</taxon>
        <taxon>Galeomorphii</taxon>
        <taxon>Galeoidea</taxon>
        <taxon>Orectolobiformes</taxon>
        <taxon>Hemiscylliidae</taxon>
        <taxon>Chiloscyllium</taxon>
    </lineage>
</organism>
<keyword evidence="2" id="KW-1003">Cell membrane</keyword>
<dbReference type="InterPro" id="IPR013783">
    <property type="entry name" value="Ig-like_fold"/>
</dbReference>
<feature type="transmembrane region" description="Helical" evidence="11">
    <location>
        <begin position="250"/>
        <end position="273"/>
    </location>
</feature>
<evidence type="ECO:0000256" key="9">
    <source>
        <dbReference type="ARBA" id="ARBA00023180"/>
    </source>
</evidence>
<evidence type="ECO:0000256" key="11">
    <source>
        <dbReference type="SAM" id="Phobius"/>
    </source>
</evidence>
<dbReference type="STRING" id="137246.A0A401SV77"/>
<dbReference type="InterPro" id="IPR053896">
    <property type="entry name" value="BTN3A2-like_Ig-C"/>
</dbReference>
<evidence type="ECO:0000256" key="1">
    <source>
        <dbReference type="ARBA" id="ARBA00004251"/>
    </source>
</evidence>
<evidence type="ECO:0000313" key="15">
    <source>
        <dbReference type="Proteomes" id="UP000287033"/>
    </source>
</evidence>
<dbReference type="InterPro" id="IPR036179">
    <property type="entry name" value="Ig-like_dom_sf"/>
</dbReference>
<comment type="subcellular location">
    <subcellularLocation>
        <location evidence="1">Cell membrane</location>
        <topology evidence="1">Single-pass type I membrane protein</topology>
    </subcellularLocation>
</comment>
<evidence type="ECO:0000256" key="2">
    <source>
        <dbReference type="ARBA" id="ARBA00022475"/>
    </source>
</evidence>
<protein>
    <recommendedName>
        <fullName evidence="13">Ig-like domain-containing protein</fullName>
    </recommendedName>
</protein>
<reference evidence="14 15" key="1">
    <citation type="journal article" date="2018" name="Nat. Ecol. Evol.">
        <title>Shark genomes provide insights into elasmobranch evolution and the origin of vertebrates.</title>
        <authorList>
            <person name="Hara Y"/>
            <person name="Yamaguchi K"/>
            <person name="Onimaru K"/>
            <person name="Kadota M"/>
            <person name="Koyanagi M"/>
            <person name="Keeley SD"/>
            <person name="Tatsumi K"/>
            <person name="Tanaka K"/>
            <person name="Motone F"/>
            <person name="Kageyama Y"/>
            <person name="Nozu R"/>
            <person name="Adachi N"/>
            <person name="Nishimura O"/>
            <person name="Nakagawa R"/>
            <person name="Tanegashima C"/>
            <person name="Kiyatake I"/>
            <person name="Matsumoto R"/>
            <person name="Murakumo K"/>
            <person name="Nishida K"/>
            <person name="Terakita A"/>
            <person name="Kuratani S"/>
            <person name="Sato K"/>
            <person name="Hyodo S Kuraku.S."/>
        </authorList>
    </citation>
    <scope>NUCLEOTIDE SEQUENCE [LARGE SCALE GENOMIC DNA]</scope>
</reference>
<dbReference type="AlphaFoldDB" id="A0A401SV77"/>
<keyword evidence="15" id="KW-1185">Reference proteome</keyword>
<gene>
    <name evidence="14" type="ORF">chiPu_0012772</name>
</gene>
<dbReference type="GO" id="GO:0009897">
    <property type="term" value="C:external side of plasma membrane"/>
    <property type="evidence" value="ECO:0007669"/>
    <property type="project" value="TreeGrafter"/>
</dbReference>
<evidence type="ECO:0000256" key="10">
    <source>
        <dbReference type="ARBA" id="ARBA00023319"/>
    </source>
</evidence>
<evidence type="ECO:0000256" key="5">
    <source>
        <dbReference type="ARBA" id="ARBA00022989"/>
    </source>
</evidence>
<sequence length="292" mass="33232">MKTLSLLIVLGAQLPLVTGIFMVTAPRTSYIASYGNNITMECQFPVESNFNANQIKVYWHYVLDDGTSRLVYQLMNGKPVLEAQPQEYRERAFLLLDELRRGRAVLEINQVRVSDAGTYRCLIDLNGVDYKETALEVRASYKHIETIKTKEKKETEFVCQSVGYPLAEVIWYYANGSDINETANTTHFTGTDGLYNIRSVLRIKAETNDAYLCMFWNKETNMNTSAILHIKEVEKTDENYDKFPSMKRSYLIAAIVVPVTILLGFIMIVSCILKSKQSEQGIKRISDTSSLI</sequence>
<keyword evidence="8" id="KW-0675">Receptor</keyword>
<dbReference type="InterPro" id="IPR007110">
    <property type="entry name" value="Ig-like_dom"/>
</dbReference>
<dbReference type="Gene3D" id="2.60.40.10">
    <property type="entry name" value="Immunoglobulins"/>
    <property type="match status" value="2"/>
</dbReference>
<keyword evidence="4 12" id="KW-0732">Signal</keyword>
<feature type="domain" description="Ig-like" evidence="13">
    <location>
        <begin position="15"/>
        <end position="138"/>
    </location>
</feature>
<dbReference type="PROSITE" id="PS50835">
    <property type="entry name" value="IG_LIKE"/>
    <property type="match status" value="1"/>
</dbReference>
<evidence type="ECO:0000313" key="14">
    <source>
        <dbReference type="EMBL" id="GCC34299.1"/>
    </source>
</evidence>
<proteinExistence type="predicted"/>
<keyword evidence="7" id="KW-1015">Disulfide bond</keyword>
<dbReference type="Pfam" id="PF22705">
    <property type="entry name" value="C2-set_3"/>
    <property type="match status" value="1"/>
</dbReference>
<evidence type="ECO:0000256" key="12">
    <source>
        <dbReference type="SAM" id="SignalP"/>
    </source>
</evidence>
<dbReference type="GO" id="GO:0006955">
    <property type="term" value="P:immune response"/>
    <property type="evidence" value="ECO:0007669"/>
    <property type="project" value="TreeGrafter"/>
</dbReference>
<dbReference type="InterPro" id="IPR013106">
    <property type="entry name" value="Ig_V-set"/>
</dbReference>
<dbReference type="OrthoDB" id="8680608at2759"/>
<dbReference type="GO" id="GO:0007166">
    <property type="term" value="P:cell surface receptor signaling pathway"/>
    <property type="evidence" value="ECO:0007669"/>
    <property type="project" value="TreeGrafter"/>
</dbReference>
<keyword evidence="5 11" id="KW-1133">Transmembrane helix</keyword>
<feature type="chain" id="PRO_5019478893" description="Ig-like domain-containing protein" evidence="12">
    <location>
        <begin position="20"/>
        <end position="292"/>
    </location>
</feature>
<feature type="signal peptide" evidence="12">
    <location>
        <begin position="1"/>
        <end position="19"/>
    </location>
</feature>
<dbReference type="GO" id="GO:0042130">
    <property type="term" value="P:negative regulation of T cell proliferation"/>
    <property type="evidence" value="ECO:0007669"/>
    <property type="project" value="TreeGrafter"/>
</dbReference>
<dbReference type="SUPFAM" id="SSF48726">
    <property type="entry name" value="Immunoglobulin"/>
    <property type="match status" value="2"/>
</dbReference>
<keyword evidence="3 11" id="KW-0812">Transmembrane</keyword>
<dbReference type="Proteomes" id="UP000287033">
    <property type="component" value="Unassembled WGS sequence"/>
</dbReference>
<dbReference type="GO" id="GO:0042102">
    <property type="term" value="P:positive regulation of T cell proliferation"/>
    <property type="evidence" value="ECO:0007669"/>
    <property type="project" value="TreeGrafter"/>
</dbReference>
<dbReference type="GO" id="GO:0071222">
    <property type="term" value="P:cellular response to lipopolysaccharide"/>
    <property type="evidence" value="ECO:0007669"/>
    <property type="project" value="TreeGrafter"/>
</dbReference>
<keyword evidence="6 11" id="KW-0472">Membrane</keyword>
<keyword evidence="10" id="KW-0393">Immunoglobulin domain</keyword>
<dbReference type="PANTHER" id="PTHR25466">
    <property type="entry name" value="T-LYMPHOCYTE ACTIVATION ANTIGEN"/>
    <property type="match status" value="1"/>
</dbReference>
<dbReference type="InterPro" id="IPR051713">
    <property type="entry name" value="T-cell_Activation_Regulation"/>
</dbReference>
<name>A0A401SV77_CHIPU</name>
<dbReference type="EMBL" id="BEZZ01000586">
    <property type="protein sequence ID" value="GCC34299.1"/>
    <property type="molecule type" value="Genomic_DNA"/>
</dbReference>
<accession>A0A401SV77</accession>
<evidence type="ECO:0000256" key="7">
    <source>
        <dbReference type="ARBA" id="ARBA00023157"/>
    </source>
</evidence>
<evidence type="ECO:0000256" key="6">
    <source>
        <dbReference type="ARBA" id="ARBA00023136"/>
    </source>
</evidence>
<evidence type="ECO:0000256" key="3">
    <source>
        <dbReference type="ARBA" id="ARBA00022692"/>
    </source>
</evidence>
<dbReference type="SMART" id="SM00406">
    <property type="entry name" value="IGv"/>
    <property type="match status" value="1"/>
</dbReference>
<dbReference type="OMA" id="ELYIVEH"/>